<dbReference type="Proteomes" id="UP001556220">
    <property type="component" value="Unassembled WGS sequence"/>
</dbReference>
<dbReference type="RefSeq" id="WP_367853669.1">
    <property type="nucleotide sequence ID" value="NZ_JBFOHK010000002.1"/>
</dbReference>
<name>A0ABV3QD27_9GAMM</name>
<proteinExistence type="predicted"/>
<dbReference type="EMBL" id="JBFOHK010000002">
    <property type="protein sequence ID" value="MEW9571584.1"/>
    <property type="molecule type" value="Genomic_DNA"/>
</dbReference>
<evidence type="ECO:0000313" key="2">
    <source>
        <dbReference type="EMBL" id="MEW9571584.1"/>
    </source>
</evidence>
<accession>A0ABV3QD27</accession>
<feature type="signal peptide" evidence="1">
    <location>
        <begin position="1"/>
        <end position="33"/>
    </location>
</feature>
<organism evidence="2 3">
    <name type="scientific">Rhodanobacter lycopersici</name>
    <dbReference type="NCBI Taxonomy" id="3162487"/>
    <lineage>
        <taxon>Bacteria</taxon>
        <taxon>Pseudomonadati</taxon>
        <taxon>Pseudomonadota</taxon>
        <taxon>Gammaproteobacteria</taxon>
        <taxon>Lysobacterales</taxon>
        <taxon>Rhodanobacteraceae</taxon>
        <taxon>Rhodanobacter</taxon>
    </lineage>
</organism>
<protein>
    <recommendedName>
        <fullName evidence="4">DUF1579 domain-containing protein</fullName>
    </recommendedName>
</protein>
<evidence type="ECO:0000313" key="3">
    <source>
        <dbReference type="Proteomes" id="UP001556220"/>
    </source>
</evidence>
<reference evidence="2 3" key="1">
    <citation type="submission" date="2024-06" db="EMBL/GenBank/DDBJ databases">
        <authorList>
            <person name="Woo H."/>
        </authorList>
    </citation>
    <scope>NUCLEOTIDE SEQUENCE [LARGE SCALE GENOMIC DNA]</scope>
    <source>
        <strain evidence="2 3">Si-c</strain>
    </source>
</reference>
<evidence type="ECO:0008006" key="4">
    <source>
        <dbReference type="Google" id="ProtNLM"/>
    </source>
</evidence>
<keyword evidence="1" id="KW-0732">Signal</keyword>
<feature type="chain" id="PRO_5045100266" description="DUF1579 domain-containing protein" evidence="1">
    <location>
        <begin position="34"/>
        <end position="181"/>
    </location>
</feature>
<comment type="caution">
    <text evidence="2">The sequence shown here is derived from an EMBL/GenBank/DDBJ whole genome shotgun (WGS) entry which is preliminary data.</text>
</comment>
<evidence type="ECO:0000256" key="1">
    <source>
        <dbReference type="SAM" id="SignalP"/>
    </source>
</evidence>
<gene>
    <name evidence="2" type="ORF">ABQJ54_07460</name>
</gene>
<sequence length="181" mass="20147">MNRSPRTQRGASIAFAVLAGAAGLFAGTAPAHADTTPALAPLAWFVGHWRCEGRFANGKPIRSSETFTVELGGQWLHMRHADDPPNRYLADSWWGYDKAAKHFTATVFDNFGGDRRYTSPGWAGDTLTLKNTATSGYLDRFAFQRQGNDAYRVTYTYRNRSGTWQLGDEQSCTRDARTTRS</sequence>
<keyword evidence="3" id="KW-1185">Reference proteome</keyword>